<gene>
    <name evidence="2" type="ORF">HETIRDRAFT_457525</name>
</gene>
<protein>
    <submittedName>
        <fullName evidence="2">Uncharacterized protein</fullName>
    </submittedName>
</protein>
<dbReference type="RefSeq" id="XP_009542675.1">
    <property type="nucleotide sequence ID" value="XM_009544380.1"/>
</dbReference>
<feature type="compositionally biased region" description="Polar residues" evidence="1">
    <location>
        <begin position="1"/>
        <end position="13"/>
    </location>
</feature>
<evidence type="ECO:0000256" key="1">
    <source>
        <dbReference type="SAM" id="MobiDB-lite"/>
    </source>
</evidence>
<dbReference type="AlphaFoldDB" id="W4KJ39"/>
<evidence type="ECO:0000313" key="3">
    <source>
        <dbReference type="Proteomes" id="UP000030671"/>
    </source>
</evidence>
<dbReference type="Proteomes" id="UP000030671">
    <property type="component" value="Unassembled WGS sequence"/>
</dbReference>
<organism evidence="2 3">
    <name type="scientific">Heterobasidion irregulare (strain TC 32-1)</name>
    <dbReference type="NCBI Taxonomy" id="747525"/>
    <lineage>
        <taxon>Eukaryota</taxon>
        <taxon>Fungi</taxon>
        <taxon>Dikarya</taxon>
        <taxon>Basidiomycota</taxon>
        <taxon>Agaricomycotina</taxon>
        <taxon>Agaricomycetes</taxon>
        <taxon>Russulales</taxon>
        <taxon>Bondarzewiaceae</taxon>
        <taxon>Heterobasidion</taxon>
        <taxon>Heterobasidion annosum species complex</taxon>
    </lineage>
</organism>
<dbReference type="HOGENOM" id="CLU_046301_0_0_1"/>
<feature type="compositionally biased region" description="Polar residues" evidence="1">
    <location>
        <begin position="26"/>
        <end position="42"/>
    </location>
</feature>
<dbReference type="STRING" id="747525.W4KJ39"/>
<sequence length="484" mass="54009">MLISPASTNSSLPSGSFWSKFKGSGNRNNNQSKDTDMRQQAQNALSRQRLLTLVYIDMETVRMLPATFAELDALARDWIKPPPDAVFSLRVPIDFVSIHTARLVSGDYIYLTSEDSYQIATMGVPGLRVEIVSDGPPPPDEPPPPPPPPVLEMPATFNLELTPGQHVALDTTVSSDELDMARMEDGTTVDGMFWGKLDIVHDGDTHKMEFSGTRLQGEDVPPELLVDTRVITKLAVAAKPPVARCRLSLIAPSTQYCEVTLQCAPMWTMGITWPTAETLEEGKVKYFLRVHPGGGFEHFETEMVASSIYYEVMPDATMLDPADFVAPRNSFAMPFNDFLPHLMGVLDQLGMSVHARTDFINTHLHSFAMHRYIAYRFLSPARIAAAVDMAVTADAVFTRLFLIFRGLSEEEAETFAGAGEKEANAHNWREVVGWSEHSKDTTQFRLLETSVLDMSVPSVPFCMRHFSVPRRRRRLLSILYDIPV</sequence>
<dbReference type="InParanoid" id="W4KJ39"/>
<dbReference type="OrthoDB" id="3335814at2759"/>
<name>W4KJ39_HETIT</name>
<dbReference type="KEGG" id="hir:HETIRDRAFT_457525"/>
<dbReference type="eggNOG" id="ENOG502SJWR">
    <property type="taxonomic scope" value="Eukaryota"/>
</dbReference>
<feature type="compositionally biased region" description="Pro residues" evidence="1">
    <location>
        <begin position="135"/>
        <end position="150"/>
    </location>
</feature>
<feature type="region of interest" description="Disordered" evidence="1">
    <location>
        <begin position="1"/>
        <end position="42"/>
    </location>
</feature>
<keyword evidence="3" id="KW-1185">Reference proteome</keyword>
<feature type="compositionally biased region" description="Low complexity" evidence="1">
    <location>
        <begin position="14"/>
        <end position="25"/>
    </location>
</feature>
<evidence type="ECO:0000313" key="2">
    <source>
        <dbReference type="EMBL" id="ETW85863.1"/>
    </source>
</evidence>
<accession>W4KJ39</accession>
<reference evidence="2 3" key="1">
    <citation type="journal article" date="2012" name="New Phytol.">
        <title>Insight into trade-off between wood decay and parasitism from the genome of a fungal forest pathogen.</title>
        <authorList>
            <person name="Olson A."/>
            <person name="Aerts A."/>
            <person name="Asiegbu F."/>
            <person name="Belbahri L."/>
            <person name="Bouzid O."/>
            <person name="Broberg A."/>
            <person name="Canback B."/>
            <person name="Coutinho P.M."/>
            <person name="Cullen D."/>
            <person name="Dalman K."/>
            <person name="Deflorio G."/>
            <person name="van Diepen L.T."/>
            <person name="Dunand C."/>
            <person name="Duplessis S."/>
            <person name="Durling M."/>
            <person name="Gonthier P."/>
            <person name="Grimwood J."/>
            <person name="Fossdal C.G."/>
            <person name="Hansson D."/>
            <person name="Henrissat B."/>
            <person name="Hietala A."/>
            <person name="Himmelstrand K."/>
            <person name="Hoffmeister D."/>
            <person name="Hogberg N."/>
            <person name="James T.Y."/>
            <person name="Karlsson M."/>
            <person name="Kohler A."/>
            <person name="Kues U."/>
            <person name="Lee Y.H."/>
            <person name="Lin Y.C."/>
            <person name="Lind M."/>
            <person name="Lindquist E."/>
            <person name="Lombard V."/>
            <person name="Lucas S."/>
            <person name="Lunden K."/>
            <person name="Morin E."/>
            <person name="Murat C."/>
            <person name="Park J."/>
            <person name="Raffaello T."/>
            <person name="Rouze P."/>
            <person name="Salamov A."/>
            <person name="Schmutz J."/>
            <person name="Solheim H."/>
            <person name="Stahlberg J."/>
            <person name="Velez H."/>
            <person name="de Vries R.P."/>
            <person name="Wiebenga A."/>
            <person name="Woodward S."/>
            <person name="Yakovlev I."/>
            <person name="Garbelotto M."/>
            <person name="Martin F."/>
            <person name="Grigoriev I.V."/>
            <person name="Stenlid J."/>
        </authorList>
    </citation>
    <scope>NUCLEOTIDE SEQUENCE [LARGE SCALE GENOMIC DNA]</scope>
    <source>
        <strain evidence="2 3">TC 32-1</strain>
    </source>
</reference>
<feature type="region of interest" description="Disordered" evidence="1">
    <location>
        <begin position="131"/>
        <end position="150"/>
    </location>
</feature>
<proteinExistence type="predicted"/>
<dbReference type="EMBL" id="KI925455">
    <property type="protein sequence ID" value="ETW85863.1"/>
    <property type="molecule type" value="Genomic_DNA"/>
</dbReference>
<dbReference type="GeneID" id="20676844"/>